<dbReference type="GO" id="GO:0006397">
    <property type="term" value="P:mRNA processing"/>
    <property type="evidence" value="ECO:0007669"/>
    <property type="project" value="UniProtKB-KW"/>
</dbReference>
<feature type="compositionally biased region" description="Pro residues" evidence="5">
    <location>
        <begin position="177"/>
        <end position="197"/>
    </location>
</feature>
<dbReference type="GO" id="GO:0003723">
    <property type="term" value="F:RNA binding"/>
    <property type="evidence" value="ECO:0007669"/>
    <property type="project" value="UniProtKB-KW"/>
</dbReference>
<evidence type="ECO:0000256" key="1">
    <source>
        <dbReference type="ARBA" id="ARBA00022664"/>
    </source>
</evidence>
<keyword evidence="3" id="KW-0694">RNA-binding</keyword>
<dbReference type="GO" id="GO:0008380">
    <property type="term" value="P:RNA splicing"/>
    <property type="evidence" value="ECO:0007669"/>
    <property type="project" value="UniProtKB-KW"/>
</dbReference>
<sequence length="268" mass="29936">MSEKAAVYPHHRKVGPCLTRPPYRDGKRKRAVKVYTIADESQYLLFFGVPSLDLMNALKNRIEQTVPLVSIREVNYPESEEFTTTYLVKFDCVNSARRVRRRLDDASFYGGFLHIVYAPEYESVAECRVKLHSHRRFNEIVLNKEAAAKLRELGEHQQGPLESEKPGGSAEEHDEPALPPAPSPCPPRPPQIGPVAPPSHSTTFPNPYARSVLSASSQRGDSRQSGDALEDARLYWASRGLDVPLPTNTSHRNPPPAAPTHSPRSQPQ</sequence>
<feature type="region of interest" description="Disordered" evidence="5">
    <location>
        <begin position="153"/>
        <end position="228"/>
    </location>
</feature>
<protein>
    <submittedName>
        <fullName evidence="6">RNA-binding protein 48</fullName>
    </submittedName>
</protein>
<evidence type="ECO:0000313" key="6">
    <source>
        <dbReference type="WBParaSite" id="MCU_010740-RA"/>
    </source>
</evidence>
<dbReference type="PANTHER" id="PTHR20957:SF0">
    <property type="entry name" value="RNA-BINDING PROTEIN 48"/>
    <property type="match status" value="1"/>
</dbReference>
<evidence type="ECO:0000256" key="4">
    <source>
        <dbReference type="ARBA" id="ARBA00023187"/>
    </source>
</evidence>
<dbReference type="GO" id="GO:0005681">
    <property type="term" value="C:spliceosomal complex"/>
    <property type="evidence" value="ECO:0007669"/>
    <property type="project" value="UniProtKB-KW"/>
</dbReference>
<accession>A0A5K3FWS3</accession>
<dbReference type="InterPro" id="IPR034264">
    <property type="entry name" value="RBM48_RRM"/>
</dbReference>
<evidence type="ECO:0000256" key="3">
    <source>
        <dbReference type="ARBA" id="ARBA00022884"/>
    </source>
</evidence>
<dbReference type="AlphaFoldDB" id="A0A5K3FWS3"/>
<organism evidence="6">
    <name type="scientific">Mesocestoides corti</name>
    <name type="common">Flatworm</name>
    <dbReference type="NCBI Taxonomy" id="53468"/>
    <lineage>
        <taxon>Eukaryota</taxon>
        <taxon>Metazoa</taxon>
        <taxon>Spiralia</taxon>
        <taxon>Lophotrochozoa</taxon>
        <taxon>Platyhelminthes</taxon>
        <taxon>Cestoda</taxon>
        <taxon>Eucestoda</taxon>
        <taxon>Cyclophyllidea</taxon>
        <taxon>Mesocestoididae</taxon>
        <taxon>Mesocestoides</taxon>
    </lineage>
</organism>
<evidence type="ECO:0000256" key="2">
    <source>
        <dbReference type="ARBA" id="ARBA00022728"/>
    </source>
</evidence>
<name>A0A5K3FWS3_MESCO</name>
<reference evidence="6" key="1">
    <citation type="submission" date="2019-11" db="UniProtKB">
        <authorList>
            <consortium name="WormBaseParasite"/>
        </authorList>
    </citation>
    <scope>IDENTIFICATION</scope>
</reference>
<keyword evidence="2" id="KW-0747">Spliceosome</keyword>
<evidence type="ECO:0000256" key="5">
    <source>
        <dbReference type="SAM" id="MobiDB-lite"/>
    </source>
</evidence>
<dbReference type="CDD" id="cd12442">
    <property type="entry name" value="RRM_RBM48"/>
    <property type="match status" value="1"/>
</dbReference>
<dbReference type="PANTHER" id="PTHR20957">
    <property type="entry name" value="RNA-BINDING PROTEIN 48"/>
    <property type="match status" value="1"/>
</dbReference>
<dbReference type="InterPro" id="IPR039599">
    <property type="entry name" value="RBM48"/>
</dbReference>
<dbReference type="WBParaSite" id="MCU_010740-RA">
    <property type="protein sequence ID" value="MCU_010740-RA"/>
    <property type="gene ID" value="MCU_010740"/>
</dbReference>
<feature type="region of interest" description="Disordered" evidence="5">
    <location>
        <begin position="242"/>
        <end position="268"/>
    </location>
</feature>
<keyword evidence="1" id="KW-0507">mRNA processing</keyword>
<dbReference type="GO" id="GO:0005654">
    <property type="term" value="C:nucleoplasm"/>
    <property type="evidence" value="ECO:0007669"/>
    <property type="project" value="TreeGrafter"/>
</dbReference>
<keyword evidence="4" id="KW-0508">mRNA splicing</keyword>
<feature type="compositionally biased region" description="Polar residues" evidence="5">
    <location>
        <begin position="213"/>
        <end position="225"/>
    </location>
</feature>
<proteinExistence type="predicted"/>